<reference evidence="6" key="1">
    <citation type="submission" date="2010-12" db="EMBL/GenBank/DDBJ databases">
        <title>Complete sequence of Bacillus cellulosilyticus DSM 2522.</title>
        <authorList>
            <consortium name="US DOE Joint Genome Institute"/>
            <person name="Lucas S."/>
            <person name="Copeland A."/>
            <person name="Lapidus A."/>
            <person name="Cheng J.-F."/>
            <person name="Bruce D."/>
            <person name="Goodwin L."/>
            <person name="Pitluck S."/>
            <person name="Chertkov O."/>
            <person name="Detter J.C."/>
            <person name="Han C."/>
            <person name="Tapia R."/>
            <person name="Land M."/>
            <person name="Hauser L."/>
            <person name="Jeffries C."/>
            <person name="Kyrpides N."/>
            <person name="Ivanova N."/>
            <person name="Mikhailova N."/>
            <person name="Brumm P."/>
            <person name="Mead D."/>
            <person name="Woyke T."/>
        </authorList>
    </citation>
    <scope>NUCLEOTIDE SEQUENCE [LARGE SCALE GENOMIC DNA]</scope>
    <source>
        <strain evidence="6">DSM 2522</strain>
    </source>
</reference>
<dbReference type="GO" id="GO:0005525">
    <property type="term" value="F:GTP binding"/>
    <property type="evidence" value="ECO:0007669"/>
    <property type="project" value="UniProtKB-KW"/>
</dbReference>
<dbReference type="EMBL" id="CP002394">
    <property type="protein sequence ID" value="ADU32341.1"/>
    <property type="molecule type" value="Genomic_DNA"/>
</dbReference>
<comment type="similarity">
    <text evidence="1">Belongs to the SIMIBI class G3E GTPase family. ArgK/MeaB subfamily.</text>
</comment>
<evidence type="ECO:0000256" key="5">
    <source>
        <dbReference type="ARBA" id="ARBA00023186"/>
    </source>
</evidence>
<accession>E6TXE6</accession>
<organism evidence="6 7">
    <name type="scientific">Evansella cellulosilytica (strain ATCC 21833 / DSM 2522 / FERM P-1141 / JCM 9156 / N-4)</name>
    <name type="common">Bacillus cellulosilyticus</name>
    <dbReference type="NCBI Taxonomy" id="649639"/>
    <lineage>
        <taxon>Bacteria</taxon>
        <taxon>Bacillati</taxon>
        <taxon>Bacillota</taxon>
        <taxon>Bacilli</taxon>
        <taxon>Bacillales</taxon>
        <taxon>Bacillaceae</taxon>
        <taxon>Evansella</taxon>
    </lineage>
</organism>
<dbReference type="Proteomes" id="UP000001401">
    <property type="component" value="Chromosome"/>
</dbReference>
<evidence type="ECO:0000256" key="1">
    <source>
        <dbReference type="ARBA" id="ARBA00009625"/>
    </source>
</evidence>
<evidence type="ECO:0000313" key="7">
    <source>
        <dbReference type="Proteomes" id="UP000001401"/>
    </source>
</evidence>
<dbReference type="RefSeq" id="WP_013490667.1">
    <property type="nucleotide sequence ID" value="NC_014829.1"/>
</dbReference>
<proteinExistence type="inferred from homology"/>
<keyword evidence="2" id="KW-0547">Nucleotide-binding</keyword>
<keyword evidence="4" id="KW-0342">GTP-binding</keyword>
<dbReference type="CDD" id="cd03114">
    <property type="entry name" value="MMAA-like"/>
    <property type="match status" value="1"/>
</dbReference>
<dbReference type="eggNOG" id="COG1703">
    <property type="taxonomic scope" value="Bacteria"/>
</dbReference>
<dbReference type="InterPro" id="IPR027417">
    <property type="entry name" value="P-loop_NTPase"/>
</dbReference>
<name>E6TXE6_EVAC2</name>
<dbReference type="SUPFAM" id="SSF52540">
    <property type="entry name" value="P-loop containing nucleoside triphosphate hydrolases"/>
    <property type="match status" value="1"/>
</dbReference>
<dbReference type="GO" id="GO:0003924">
    <property type="term" value="F:GTPase activity"/>
    <property type="evidence" value="ECO:0007669"/>
    <property type="project" value="InterPro"/>
</dbReference>
<dbReference type="PANTHER" id="PTHR43087">
    <property type="entry name" value="LYSINE/ARGININE/ORNITHINE TRANSPORT SYSTEM KINASE"/>
    <property type="match status" value="1"/>
</dbReference>
<gene>
    <name evidence="6" type="ordered locus">Bcell_4113</name>
</gene>
<dbReference type="Pfam" id="PF03308">
    <property type="entry name" value="MeaB"/>
    <property type="match status" value="1"/>
</dbReference>
<dbReference type="InterPro" id="IPR052040">
    <property type="entry name" value="GTPase/Isobutyryl-CoA_mutase"/>
</dbReference>
<dbReference type="AlphaFoldDB" id="E6TXE6"/>
<dbReference type="KEGG" id="bco:Bcell_4113"/>
<evidence type="ECO:0000256" key="2">
    <source>
        <dbReference type="ARBA" id="ARBA00022741"/>
    </source>
</evidence>
<keyword evidence="5" id="KW-0143">Chaperone</keyword>
<evidence type="ECO:0000313" key="6">
    <source>
        <dbReference type="EMBL" id="ADU32341.1"/>
    </source>
</evidence>
<dbReference type="HOGENOM" id="CLU_043725_1_0_9"/>
<keyword evidence="3" id="KW-0378">Hydrolase</keyword>
<dbReference type="Gene3D" id="1.20.5.170">
    <property type="match status" value="1"/>
</dbReference>
<evidence type="ECO:0000256" key="4">
    <source>
        <dbReference type="ARBA" id="ARBA00023134"/>
    </source>
</evidence>
<dbReference type="PANTHER" id="PTHR43087:SF1">
    <property type="entry name" value="LAO_AO TRANSPORT SYSTEM ATPASE"/>
    <property type="match status" value="1"/>
</dbReference>
<dbReference type="Gene3D" id="3.40.50.300">
    <property type="entry name" value="P-loop containing nucleotide triphosphate hydrolases"/>
    <property type="match status" value="1"/>
</dbReference>
<dbReference type="STRING" id="649639.Bcell_4113"/>
<dbReference type="InterPro" id="IPR005129">
    <property type="entry name" value="GTPase_ArgK"/>
</dbReference>
<keyword evidence="7" id="KW-1185">Reference proteome</keyword>
<sequence length="325" mass="35722">MGTSDKDVQHLINGILAGETRAIAKAISLIEDRMPQHELLLEQLFSHGGRAHIVGITGAPGAGKSTLVNVLVKEWRAVGKKVAVIAVDPTSPFSGGALLGDRVRLQDHEGDDGVYMRSMGTRGSLGGLSEACYDVLRVLDAAPFDIIVVETVGVGQSELDIMQMVHTVALVVAPSTGDIIQAFKAGVMEIADIFLINKADLLGVEQLRGELEELNHLTKVEASWVPPIIETVSTRTHVVGMKKVISAFAKHFQLLSESGHLQERMHEQQMQEVFRRLKAHFKNEIKPIVERAVQKEPSINPYKLAKTLYDEWKKTGETCNRKNQK</sequence>
<evidence type="ECO:0000256" key="3">
    <source>
        <dbReference type="ARBA" id="ARBA00022801"/>
    </source>
</evidence>
<protein>
    <submittedName>
        <fullName evidence="6">LAO/AO transport system ATPase</fullName>
    </submittedName>
</protein>
<dbReference type="NCBIfam" id="TIGR00750">
    <property type="entry name" value="lao"/>
    <property type="match status" value="1"/>
</dbReference>